<evidence type="ECO:0000313" key="1">
    <source>
        <dbReference type="EMBL" id="EHS63087.1"/>
    </source>
</evidence>
<dbReference type="AlphaFoldDB" id="H6QR96"/>
<gene>
    <name evidence="1" type="ORF">PGTG_21417</name>
</gene>
<dbReference type="HOGENOM" id="CLU_3107458_0_0_1"/>
<dbReference type="KEGG" id="pgr:PGTG_21417"/>
<accession>H6QR96</accession>
<dbReference type="VEuPathDB" id="FungiDB:PGTG_21417"/>
<sequence length="51" mass="5428">MFMFVDIVKQAVYIVHGLLGSGDHLCSRRLQTYANPGAGSCGLLPGSAGYR</sequence>
<dbReference type="GeneID" id="13540552"/>
<dbReference type="InParanoid" id="H6QR96"/>
<organism evidence="1 2">
    <name type="scientific">Puccinia graminis f. sp. tritici (strain CRL 75-36-700-3 / race SCCL)</name>
    <name type="common">Black stem rust fungus</name>
    <dbReference type="NCBI Taxonomy" id="418459"/>
    <lineage>
        <taxon>Eukaryota</taxon>
        <taxon>Fungi</taxon>
        <taxon>Dikarya</taxon>
        <taxon>Basidiomycota</taxon>
        <taxon>Pucciniomycotina</taxon>
        <taxon>Pucciniomycetes</taxon>
        <taxon>Pucciniales</taxon>
        <taxon>Pucciniaceae</taxon>
        <taxon>Puccinia</taxon>
    </lineage>
</organism>
<dbReference type="EMBL" id="DS178280">
    <property type="protein sequence ID" value="EHS63087.1"/>
    <property type="molecule type" value="Genomic_DNA"/>
</dbReference>
<keyword evidence="2" id="KW-1185">Reference proteome</keyword>
<evidence type="ECO:0000313" key="2">
    <source>
        <dbReference type="Proteomes" id="UP000008783"/>
    </source>
</evidence>
<name>H6QR96_PUCGT</name>
<protein>
    <submittedName>
        <fullName evidence="1">Uncharacterized protein</fullName>
    </submittedName>
</protein>
<reference evidence="2" key="1">
    <citation type="journal article" date="2011" name="Proc. Natl. Acad. Sci. U.S.A.">
        <title>Obligate biotrophy features unraveled by the genomic analysis of rust fungi.</title>
        <authorList>
            <person name="Duplessis S."/>
            <person name="Cuomo C.A."/>
            <person name="Lin Y.-C."/>
            <person name="Aerts A."/>
            <person name="Tisserant E."/>
            <person name="Veneault-Fourrey C."/>
            <person name="Joly D.L."/>
            <person name="Hacquard S."/>
            <person name="Amselem J."/>
            <person name="Cantarel B.L."/>
            <person name="Chiu R."/>
            <person name="Coutinho P.M."/>
            <person name="Feau N."/>
            <person name="Field M."/>
            <person name="Frey P."/>
            <person name="Gelhaye E."/>
            <person name="Goldberg J."/>
            <person name="Grabherr M.G."/>
            <person name="Kodira C.D."/>
            <person name="Kohler A."/>
            <person name="Kuees U."/>
            <person name="Lindquist E.A."/>
            <person name="Lucas S.M."/>
            <person name="Mago R."/>
            <person name="Mauceli E."/>
            <person name="Morin E."/>
            <person name="Murat C."/>
            <person name="Pangilinan J.L."/>
            <person name="Park R."/>
            <person name="Pearson M."/>
            <person name="Quesneville H."/>
            <person name="Rouhier N."/>
            <person name="Sakthikumar S."/>
            <person name="Salamov A.A."/>
            <person name="Schmutz J."/>
            <person name="Selles B."/>
            <person name="Shapiro H."/>
            <person name="Tanguay P."/>
            <person name="Tuskan G.A."/>
            <person name="Henrissat B."/>
            <person name="Van de Peer Y."/>
            <person name="Rouze P."/>
            <person name="Ellis J.G."/>
            <person name="Dodds P.N."/>
            <person name="Schein J.E."/>
            <person name="Zhong S."/>
            <person name="Hamelin R.C."/>
            <person name="Grigoriev I.V."/>
            <person name="Szabo L.J."/>
            <person name="Martin F."/>
        </authorList>
    </citation>
    <scope>NUCLEOTIDE SEQUENCE [LARGE SCALE GENOMIC DNA]</scope>
    <source>
        <strain evidence="2">CRL 75-36-700-3 / race SCCL</strain>
    </source>
</reference>
<proteinExistence type="predicted"/>
<dbReference type="RefSeq" id="XP_003889948.1">
    <property type="nucleotide sequence ID" value="XM_003889899.1"/>
</dbReference>
<dbReference type="Proteomes" id="UP000008783">
    <property type="component" value="Unassembled WGS sequence"/>
</dbReference>